<dbReference type="SUPFAM" id="SSF56024">
    <property type="entry name" value="Phospholipase D/nuclease"/>
    <property type="match status" value="1"/>
</dbReference>
<dbReference type="EMBL" id="SGWV01000008">
    <property type="protein sequence ID" value="RZS57139.1"/>
    <property type="molecule type" value="Genomic_DNA"/>
</dbReference>
<organism evidence="2 3">
    <name type="scientific">Sphaerotilus mobilis</name>
    <dbReference type="NCBI Taxonomy" id="47994"/>
    <lineage>
        <taxon>Bacteria</taxon>
        <taxon>Pseudomonadati</taxon>
        <taxon>Pseudomonadota</taxon>
        <taxon>Betaproteobacteria</taxon>
        <taxon>Burkholderiales</taxon>
        <taxon>Sphaerotilaceae</taxon>
        <taxon>Sphaerotilus</taxon>
    </lineage>
</organism>
<comment type="caution">
    <text evidence="2">The sequence shown here is derived from an EMBL/GenBank/DDBJ whole genome shotgun (WGS) entry which is preliminary data.</text>
</comment>
<accession>A0A4Q7LTK3</accession>
<proteinExistence type="predicted"/>
<reference evidence="2 3" key="1">
    <citation type="submission" date="2019-02" db="EMBL/GenBank/DDBJ databases">
        <title>Genomic Encyclopedia of Type Strains, Phase IV (KMG-IV): sequencing the most valuable type-strain genomes for metagenomic binning, comparative biology and taxonomic classification.</title>
        <authorList>
            <person name="Goeker M."/>
        </authorList>
    </citation>
    <scope>NUCLEOTIDE SEQUENCE [LARGE SCALE GENOMIC DNA]</scope>
    <source>
        <strain evidence="2 3">DSM 10617</strain>
    </source>
</reference>
<dbReference type="AlphaFoldDB" id="A0A4Q7LTK3"/>
<gene>
    <name evidence="2" type="ORF">EV685_1705</name>
</gene>
<protein>
    <submittedName>
        <fullName evidence="2">Phospholipase D-like protein</fullName>
    </submittedName>
</protein>
<sequence length="177" mass="18866">MNDLSLNMGPGRPAWQAVALCWVLALVMPAVAVARDLPGTSRPAGTTASDVAVAFSPNGQADALLKAHKRDVRVRLVADRRNNLVDDGSGKARAALQAVAHAGVDVRTSDAYAIGHDQAIVADRRHVQTGSFHDSAAAQSRKAENLLVLLGRPDAAKQYLWHVVRNHQGVQALVGRY</sequence>
<evidence type="ECO:0000313" key="2">
    <source>
        <dbReference type="EMBL" id="RZS57139.1"/>
    </source>
</evidence>
<name>A0A4Q7LTK3_9BURK</name>
<dbReference type="Gene3D" id="3.30.870.10">
    <property type="entry name" value="Endonuclease Chain A"/>
    <property type="match status" value="1"/>
</dbReference>
<evidence type="ECO:0000259" key="1">
    <source>
        <dbReference type="Pfam" id="PF13091"/>
    </source>
</evidence>
<dbReference type="Proteomes" id="UP000293433">
    <property type="component" value="Unassembled WGS sequence"/>
</dbReference>
<evidence type="ECO:0000313" key="3">
    <source>
        <dbReference type="Proteomes" id="UP000293433"/>
    </source>
</evidence>
<dbReference type="Pfam" id="PF13091">
    <property type="entry name" value="PLDc_2"/>
    <property type="match status" value="1"/>
</dbReference>
<feature type="domain" description="Phospholipase D-like" evidence="1">
    <location>
        <begin position="55"/>
        <end position="159"/>
    </location>
</feature>
<dbReference type="InterPro" id="IPR025202">
    <property type="entry name" value="PLD-like_dom"/>
</dbReference>
<keyword evidence="3" id="KW-1185">Reference proteome</keyword>